<dbReference type="InterPro" id="IPR037401">
    <property type="entry name" value="SnoaL-like"/>
</dbReference>
<protein>
    <submittedName>
        <fullName evidence="3">DUF4440 domain-containing protein</fullName>
    </submittedName>
</protein>
<accession>A0A2S9V8M8</accession>
<reference evidence="4" key="1">
    <citation type="journal article" date="2020" name="Int. J. Syst. Evol. Microbiol.">
        <title>Alteromonas alba sp. nov., a marine bacterium isolated from the seawater of the West Pacific Ocean.</title>
        <authorList>
            <person name="Sun C."/>
            <person name="Wu Y.-H."/>
            <person name="Xamxidin M."/>
            <person name="Cheng H."/>
            <person name="Xu X.-W."/>
        </authorList>
    </citation>
    <scope>NUCLEOTIDE SEQUENCE [LARGE SCALE GENOMIC DNA]</scope>
    <source>
        <strain evidence="4">190</strain>
    </source>
</reference>
<evidence type="ECO:0000259" key="2">
    <source>
        <dbReference type="Pfam" id="PF13474"/>
    </source>
</evidence>
<dbReference type="Proteomes" id="UP000238949">
    <property type="component" value="Unassembled WGS sequence"/>
</dbReference>
<feature type="signal peptide" evidence="1">
    <location>
        <begin position="1"/>
        <end position="22"/>
    </location>
</feature>
<dbReference type="RefSeq" id="WP_105935254.1">
    <property type="nucleotide sequence ID" value="NZ_PVNP01000160.1"/>
</dbReference>
<organism evidence="3 4">
    <name type="scientific">Alteromonas alba</name>
    <dbReference type="NCBI Taxonomy" id="2079529"/>
    <lineage>
        <taxon>Bacteria</taxon>
        <taxon>Pseudomonadati</taxon>
        <taxon>Pseudomonadota</taxon>
        <taxon>Gammaproteobacteria</taxon>
        <taxon>Alteromonadales</taxon>
        <taxon>Alteromonadaceae</taxon>
        <taxon>Alteromonas/Salinimonas group</taxon>
        <taxon>Alteromonas</taxon>
    </lineage>
</organism>
<dbReference type="AlphaFoldDB" id="A0A2S9V8M8"/>
<evidence type="ECO:0000313" key="4">
    <source>
        <dbReference type="Proteomes" id="UP000238949"/>
    </source>
</evidence>
<feature type="chain" id="PRO_5015436819" evidence="1">
    <location>
        <begin position="23"/>
        <end position="161"/>
    </location>
</feature>
<keyword evidence="4" id="KW-1185">Reference proteome</keyword>
<keyword evidence="1" id="KW-0732">Signal</keyword>
<dbReference type="Pfam" id="PF13474">
    <property type="entry name" value="SnoaL_3"/>
    <property type="match status" value="1"/>
</dbReference>
<name>A0A2S9V8M8_9ALTE</name>
<gene>
    <name evidence="3" type="ORF">C6Y40_14805</name>
</gene>
<comment type="caution">
    <text evidence="3">The sequence shown here is derived from an EMBL/GenBank/DDBJ whole genome shotgun (WGS) entry which is preliminary data.</text>
</comment>
<proteinExistence type="predicted"/>
<dbReference type="EMBL" id="PVNP01000160">
    <property type="protein sequence ID" value="PRO72821.1"/>
    <property type="molecule type" value="Genomic_DNA"/>
</dbReference>
<feature type="domain" description="SnoaL-like" evidence="2">
    <location>
        <begin position="77"/>
        <end position="151"/>
    </location>
</feature>
<dbReference type="InterPro" id="IPR032710">
    <property type="entry name" value="NTF2-like_dom_sf"/>
</dbReference>
<evidence type="ECO:0000256" key="1">
    <source>
        <dbReference type="SAM" id="SignalP"/>
    </source>
</evidence>
<dbReference type="SUPFAM" id="SSF54427">
    <property type="entry name" value="NTF2-like"/>
    <property type="match status" value="1"/>
</dbReference>
<sequence length="161" mass="18263">MTLLMRISLVLMLSTTTLGVFASQADEDKATIEEIIIAIENGWESGQGRPFYEHYLDHKGARYIESGGQNTGLSDLVENHVEPEKEVLKRLTIDILDMDITIDDDMAWAITTVNVSGEVRKTGSTFDKKGYQTYLFKRTSKGWKVIHSHSSTRDKKPHKHH</sequence>
<dbReference type="OrthoDB" id="5574313at2"/>
<dbReference type="Gene3D" id="3.10.450.50">
    <property type="match status" value="1"/>
</dbReference>
<evidence type="ECO:0000313" key="3">
    <source>
        <dbReference type="EMBL" id="PRO72821.1"/>
    </source>
</evidence>